<sequence>MGDDNVVVQTDAIALFQYLGDGDTPICGGSGQIVLPFAGDTGAGVARSHEAPSTMRGKGHHVTSSLQ</sequence>
<gene>
    <name evidence="2" type="ORF">Sradi_3631400</name>
</gene>
<evidence type="ECO:0000313" key="2">
    <source>
        <dbReference type="EMBL" id="KAL0367413.1"/>
    </source>
</evidence>
<dbReference type="EMBL" id="JACGWJ010000015">
    <property type="protein sequence ID" value="KAL0367413.1"/>
    <property type="molecule type" value="Genomic_DNA"/>
</dbReference>
<comment type="caution">
    <text evidence="2">The sequence shown here is derived from an EMBL/GenBank/DDBJ whole genome shotgun (WGS) entry which is preliminary data.</text>
</comment>
<reference evidence="2" key="1">
    <citation type="submission" date="2020-06" db="EMBL/GenBank/DDBJ databases">
        <authorList>
            <person name="Li T."/>
            <person name="Hu X."/>
            <person name="Zhang T."/>
            <person name="Song X."/>
            <person name="Zhang H."/>
            <person name="Dai N."/>
            <person name="Sheng W."/>
            <person name="Hou X."/>
            <person name="Wei L."/>
        </authorList>
    </citation>
    <scope>NUCLEOTIDE SEQUENCE</scope>
    <source>
        <strain evidence="2">G02</strain>
        <tissue evidence="2">Leaf</tissue>
    </source>
</reference>
<accession>A0AAW2QHR6</accession>
<proteinExistence type="predicted"/>
<feature type="region of interest" description="Disordered" evidence="1">
    <location>
        <begin position="44"/>
        <end position="67"/>
    </location>
</feature>
<organism evidence="2">
    <name type="scientific">Sesamum radiatum</name>
    <name type="common">Black benniseed</name>
    <dbReference type="NCBI Taxonomy" id="300843"/>
    <lineage>
        <taxon>Eukaryota</taxon>
        <taxon>Viridiplantae</taxon>
        <taxon>Streptophyta</taxon>
        <taxon>Embryophyta</taxon>
        <taxon>Tracheophyta</taxon>
        <taxon>Spermatophyta</taxon>
        <taxon>Magnoliopsida</taxon>
        <taxon>eudicotyledons</taxon>
        <taxon>Gunneridae</taxon>
        <taxon>Pentapetalae</taxon>
        <taxon>asterids</taxon>
        <taxon>lamiids</taxon>
        <taxon>Lamiales</taxon>
        <taxon>Pedaliaceae</taxon>
        <taxon>Sesamum</taxon>
    </lineage>
</organism>
<dbReference type="AlphaFoldDB" id="A0AAW2QHR6"/>
<reference evidence="2" key="2">
    <citation type="journal article" date="2024" name="Plant">
        <title>Genomic evolution and insights into agronomic trait innovations of Sesamum species.</title>
        <authorList>
            <person name="Miao H."/>
            <person name="Wang L."/>
            <person name="Qu L."/>
            <person name="Liu H."/>
            <person name="Sun Y."/>
            <person name="Le M."/>
            <person name="Wang Q."/>
            <person name="Wei S."/>
            <person name="Zheng Y."/>
            <person name="Lin W."/>
            <person name="Duan Y."/>
            <person name="Cao H."/>
            <person name="Xiong S."/>
            <person name="Wang X."/>
            <person name="Wei L."/>
            <person name="Li C."/>
            <person name="Ma Q."/>
            <person name="Ju M."/>
            <person name="Zhao R."/>
            <person name="Li G."/>
            <person name="Mu C."/>
            <person name="Tian Q."/>
            <person name="Mei H."/>
            <person name="Zhang T."/>
            <person name="Gao T."/>
            <person name="Zhang H."/>
        </authorList>
    </citation>
    <scope>NUCLEOTIDE SEQUENCE</scope>
    <source>
        <strain evidence="2">G02</strain>
    </source>
</reference>
<name>A0AAW2QHR6_SESRA</name>
<evidence type="ECO:0000256" key="1">
    <source>
        <dbReference type="SAM" id="MobiDB-lite"/>
    </source>
</evidence>
<protein>
    <submittedName>
        <fullName evidence="2">Uncharacterized protein</fullName>
    </submittedName>
</protein>